<dbReference type="GO" id="GO:0003796">
    <property type="term" value="F:lysozyme activity"/>
    <property type="evidence" value="ECO:0007669"/>
    <property type="project" value="InterPro"/>
</dbReference>
<dbReference type="GO" id="GO:0016052">
    <property type="term" value="P:carbohydrate catabolic process"/>
    <property type="evidence" value="ECO:0007669"/>
    <property type="project" value="TreeGrafter"/>
</dbReference>
<dbReference type="PROSITE" id="PS51904">
    <property type="entry name" value="GLYCOSYL_HYDROL_F25_2"/>
    <property type="match status" value="1"/>
</dbReference>
<comment type="similarity">
    <text evidence="1">Belongs to the glycosyl hydrolase 25 family.</text>
</comment>
<dbReference type="SUPFAM" id="SSF51445">
    <property type="entry name" value="(Trans)glycosidases"/>
    <property type="match status" value="1"/>
</dbReference>
<dbReference type="OMA" id="TEFSEYP"/>
<evidence type="ECO:0000256" key="4">
    <source>
        <dbReference type="SAM" id="MobiDB-lite"/>
    </source>
</evidence>
<evidence type="ECO:0000256" key="5">
    <source>
        <dbReference type="SAM" id="SignalP"/>
    </source>
</evidence>
<feature type="signal peptide" evidence="5">
    <location>
        <begin position="1"/>
        <end position="35"/>
    </location>
</feature>
<dbReference type="InterPro" id="IPR002053">
    <property type="entry name" value="Glyco_hydro_25"/>
</dbReference>
<name>A0A0X2NM76_9CORY</name>
<dbReference type="InterPro" id="IPR018077">
    <property type="entry name" value="Glyco_hydro_fam25_subgr"/>
</dbReference>
<accession>A0A0X2NM76</accession>
<reference evidence="7" key="1">
    <citation type="submission" date="2015-11" db="EMBL/GenBank/DDBJ databases">
        <authorList>
            <person name="Dugat-Bony E."/>
        </authorList>
    </citation>
    <scope>NUCLEOTIDE SEQUENCE [LARGE SCALE GENOMIC DNA]</scope>
    <source>
        <strain evidence="7">Mu292</strain>
    </source>
</reference>
<dbReference type="EMBL" id="FAUH01000013">
    <property type="protein sequence ID" value="CUU66574.1"/>
    <property type="molecule type" value="Genomic_DNA"/>
</dbReference>
<dbReference type="CDD" id="cd00599">
    <property type="entry name" value="GH25_muramidase"/>
    <property type="match status" value="1"/>
</dbReference>
<feature type="chain" id="PRO_5039542119" evidence="5">
    <location>
        <begin position="36"/>
        <end position="443"/>
    </location>
</feature>
<protein>
    <submittedName>
        <fullName evidence="6">Lyzozyme M1 (1,4-beta-N-acetylmuramidase)</fullName>
    </submittedName>
</protein>
<evidence type="ECO:0000313" key="6">
    <source>
        <dbReference type="EMBL" id="CUU66574.1"/>
    </source>
</evidence>
<evidence type="ECO:0000256" key="2">
    <source>
        <dbReference type="ARBA" id="ARBA00022801"/>
    </source>
</evidence>
<keyword evidence="7" id="KW-1185">Reference proteome</keyword>
<keyword evidence="2" id="KW-0378">Hydrolase</keyword>
<evidence type="ECO:0000256" key="3">
    <source>
        <dbReference type="ARBA" id="ARBA00023295"/>
    </source>
</evidence>
<dbReference type="GO" id="GO:0016998">
    <property type="term" value="P:cell wall macromolecule catabolic process"/>
    <property type="evidence" value="ECO:0007669"/>
    <property type="project" value="InterPro"/>
</dbReference>
<dbReference type="AlphaFoldDB" id="A0A0X2NM76"/>
<evidence type="ECO:0000313" key="7">
    <source>
        <dbReference type="Proteomes" id="UP000182498"/>
    </source>
</evidence>
<dbReference type="SMART" id="SM00641">
    <property type="entry name" value="Glyco_25"/>
    <property type="match status" value="1"/>
</dbReference>
<dbReference type="PANTHER" id="PTHR34135">
    <property type="entry name" value="LYSOZYME"/>
    <property type="match status" value="1"/>
</dbReference>
<dbReference type="OrthoDB" id="287365at2"/>
<dbReference type="GO" id="GO:0009253">
    <property type="term" value="P:peptidoglycan catabolic process"/>
    <property type="evidence" value="ECO:0007669"/>
    <property type="project" value="InterPro"/>
</dbReference>
<sequence>MVWLMRSLPWRRHARTTTPARLTATVLFGSAATVAALVATDVLPSPSWADLDGIDVAGHQHPGGSAIDWQTVADSGQSFAFIKATEGTGYTNPYFSSDSAKASAAGVTPGSYHYAKPEYDARSQARYYASVLSTGVNPSLPPTLDLEETGGLAPEQLQNWVRDWIDEIKTLTGRDPIIYTYYSFWIGSMGNTTEFSEYPLWLAYYNEQLPDEIPGGWDAPTFWQYSGSGQVDGVITDVDLNTYYGSDAELQALAGSASAGTAVGNASDALRPIRDAAVAEAGLTNTVEHGASALGIPIPDIPLTTDMLVNLLGLVAGEVGPEAVFGSATDAGFDAETSQAITSAGTEARDSDVTLPESEISQLVSGVLGDGSGKITLQGVLDLLNAFGAQDYIAQLIADGAAGVDGADKVAPVEGAAEAPAEAPAEVPLPEAEAPAPEVVPAQ</sequence>
<dbReference type="PANTHER" id="PTHR34135:SF2">
    <property type="entry name" value="LYSOZYME"/>
    <property type="match status" value="1"/>
</dbReference>
<keyword evidence="3" id="KW-0326">Glycosidase</keyword>
<gene>
    <name evidence="6" type="ORF">CVAR292_01920</name>
</gene>
<evidence type="ECO:0000256" key="1">
    <source>
        <dbReference type="ARBA" id="ARBA00010646"/>
    </source>
</evidence>
<dbReference type="Pfam" id="PF01183">
    <property type="entry name" value="Glyco_hydro_25"/>
    <property type="match status" value="1"/>
</dbReference>
<feature type="region of interest" description="Disordered" evidence="4">
    <location>
        <begin position="413"/>
        <end position="443"/>
    </location>
</feature>
<proteinExistence type="inferred from homology"/>
<keyword evidence="5" id="KW-0732">Signal</keyword>
<dbReference type="Gene3D" id="3.20.20.80">
    <property type="entry name" value="Glycosidases"/>
    <property type="match status" value="1"/>
</dbReference>
<organism evidence="6 7">
    <name type="scientific">Corynebacterium variabile</name>
    <dbReference type="NCBI Taxonomy" id="1727"/>
    <lineage>
        <taxon>Bacteria</taxon>
        <taxon>Bacillati</taxon>
        <taxon>Actinomycetota</taxon>
        <taxon>Actinomycetes</taxon>
        <taxon>Mycobacteriales</taxon>
        <taxon>Corynebacteriaceae</taxon>
        <taxon>Corynebacterium</taxon>
    </lineage>
</organism>
<dbReference type="Proteomes" id="UP000182498">
    <property type="component" value="Unassembled WGS sequence"/>
</dbReference>
<dbReference type="InterPro" id="IPR017853">
    <property type="entry name" value="GH"/>
</dbReference>